<keyword evidence="1" id="KW-0732">Signal</keyword>
<dbReference type="AlphaFoldDB" id="A0A9N8HR97"/>
<dbReference type="EMBL" id="CAICTM010001054">
    <property type="protein sequence ID" value="CAB9519898.1"/>
    <property type="molecule type" value="Genomic_DNA"/>
</dbReference>
<evidence type="ECO:0000313" key="2">
    <source>
        <dbReference type="EMBL" id="CAB9519898.1"/>
    </source>
</evidence>
<feature type="chain" id="PRO_5040347840" evidence="1">
    <location>
        <begin position="20"/>
        <end position="327"/>
    </location>
</feature>
<gene>
    <name evidence="2" type="ORF">SEMRO_1056_G236190.1</name>
</gene>
<name>A0A9N8HR97_9STRA</name>
<comment type="caution">
    <text evidence="2">The sequence shown here is derived from an EMBL/GenBank/DDBJ whole genome shotgun (WGS) entry which is preliminary data.</text>
</comment>
<organism evidence="2 3">
    <name type="scientific">Seminavis robusta</name>
    <dbReference type="NCBI Taxonomy" id="568900"/>
    <lineage>
        <taxon>Eukaryota</taxon>
        <taxon>Sar</taxon>
        <taxon>Stramenopiles</taxon>
        <taxon>Ochrophyta</taxon>
        <taxon>Bacillariophyta</taxon>
        <taxon>Bacillariophyceae</taxon>
        <taxon>Bacillariophycidae</taxon>
        <taxon>Naviculales</taxon>
        <taxon>Naviculaceae</taxon>
        <taxon>Seminavis</taxon>
    </lineage>
</organism>
<reference evidence="2" key="1">
    <citation type="submission" date="2020-06" db="EMBL/GenBank/DDBJ databases">
        <authorList>
            <consortium name="Plant Systems Biology data submission"/>
        </authorList>
    </citation>
    <scope>NUCLEOTIDE SEQUENCE</scope>
    <source>
        <strain evidence="2">D6</strain>
    </source>
</reference>
<dbReference type="Proteomes" id="UP001153069">
    <property type="component" value="Unassembled WGS sequence"/>
</dbReference>
<feature type="signal peptide" evidence="1">
    <location>
        <begin position="1"/>
        <end position="19"/>
    </location>
</feature>
<accession>A0A9N8HR97</accession>
<sequence>MMKSYLSLLPLLLPILSLAADPPVIHECQLTYSVDLITTHEDDVVAECNSTHWEAITNAIHDIVELDVIGSLLGTSAPQFVAAYQALGDHALMTMLDLNTSLTEEQLLMHTEREDMLEDMYFTGCGFDDFECQGIDFDDTSGSGRRLEDVFNEVLELARNEREADIRADARLDAHQNRRLVERGLKDAHDDEDLELEAKATEWTPMGAAHQDEEHRRLGLDCGKLGDCKASWCCRICGHNCRRRLHEDAPALRGNTRDLESVVKRTYGQAKKGSKAEALIKKFERRVSRAIRKKLRRLARIDMAPCLGDFWELDVVFERHWFEEVDV</sequence>
<evidence type="ECO:0000256" key="1">
    <source>
        <dbReference type="SAM" id="SignalP"/>
    </source>
</evidence>
<evidence type="ECO:0000313" key="3">
    <source>
        <dbReference type="Proteomes" id="UP001153069"/>
    </source>
</evidence>
<protein>
    <submittedName>
        <fullName evidence="2">Uncharacterized protein</fullName>
    </submittedName>
</protein>
<keyword evidence="3" id="KW-1185">Reference proteome</keyword>
<proteinExistence type="predicted"/>